<protein>
    <recommendedName>
        <fullName evidence="13">ATP synthase subunit b</fullName>
    </recommendedName>
    <alternativeName>
        <fullName evidence="13">ATP synthase F(0) sector subunit b</fullName>
    </alternativeName>
    <alternativeName>
        <fullName evidence="13">ATPase subunit I</fullName>
    </alternativeName>
    <alternativeName>
        <fullName evidence="13">F-type ATPase subunit b</fullName>
        <shortName evidence="13">F-ATPase subunit b</shortName>
    </alternativeName>
</protein>
<accession>A0A1L3JBN5</accession>
<dbReference type="EMBL" id="CP018154">
    <property type="protein sequence ID" value="APG62541.1"/>
    <property type="molecule type" value="Genomic_DNA"/>
</dbReference>
<dbReference type="GO" id="GO:0045259">
    <property type="term" value="C:proton-transporting ATP synthase complex"/>
    <property type="evidence" value="ECO:0007669"/>
    <property type="project" value="UniProtKB-KW"/>
</dbReference>
<feature type="coiled-coil region" evidence="15">
    <location>
        <begin position="48"/>
        <end position="75"/>
    </location>
</feature>
<evidence type="ECO:0000256" key="2">
    <source>
        <dbReference type="ARBA" id="ARBA00022448"/>
    </source>
</evidence>
<dbReference type="PANTHER" id="PTHR33445:SF1">
    <property type="entry name" value="ATP SYNTHASE SUBUNIT B"/>
    <property type="match status" value="1"/>
</dbReference>
<organism evidence="16 17">
    <name type="scientific">Sphingorhabdus lutea</name>
    <dbReference type="NCBI Taxonomy" id="1913578"/>
    <lineage>
        <taxon>Bacteria</taxon>
        <taxon>Pseudomonadati</taxon>
        <taxon>Pseudomonadota</taxon>
        <taxon>Alphaproteobacteria</taxon>
        <taxon>Sphingomonadales</taxon>
        <taxon>Sphingomonadaceae</taxon>
        <taxon>Sphingorhabdus</taxon>
    </lineage>
</organism>
<evidence type="ECO:0000256" key="1">
    <source>
        <dbReference type="ARBA" id="ARBA00005513"/>
    </source>
</evidence>
<sequence length="161" mass="17825">MPQIAQIMDTYASQFFWLLLTFGLTFFVIGMGMFPKVQGTVMLRDAKIREDLDMAKRANETADRYEEEYRRQSIADREKAKSVVVEAKVQADADRAQKIAKIDAELDVKMATAEAEISQKVQAALNDIEVEAASLTGDIVAKLTNAKIGAAEITKYVKAAS</sequence>
<dbReference type="Pfam" id="PF00430">
    <property type="entry name" value="ATP-synt_B"/>
    <property type="match status" value="1"/>
</dbReference>
<evidence type="ECO:0000256" key="8">
    <source>
        <dbReference type="ARBA" id="ARBA00023136"/>
    </source>
</evidence>
<dbReference type="STRING" id="1913578.LPB140_06815"/>
<comment type="similarity">
    <text evidence="1 13 14">Belongs to the ATPase B chain family.</text>
</comment>
<dbReference type="Proteomes" id="UP000242561">
    <property type="component" value="Chromosome"/>
</dbReference>
<evidence type="ECO:0000256" key="14">
    <source>
        <dbReference type="RuleBase" id="RU003848"/>
    </source>
</evidence>
<evidence type="ECO:0000256" key="6">
    <source>
        <dbReference type="ARBA" id="ARBA00022989"/>
    </source>
</evidence>
<keyword evidence="4 13" id="KW-0812">Transmembrane</keyword>
<keyword evidence="15" id="KW-0175">Coiled coil</keyword>
<reference evidence="16 17" key="1">
    <citation type="submission" date="2016-11" db="EMBL/GenBank/DDBJ databases">
        <title>Sphingorhabdus sp. LPB0140, isolated from marine environment.</title>
        <authorList>
            <person name="Kim E."/>
            <person name="Yi H."/>
        </authorList>
    </citation>
    <scope>NUCLEOTIDE SEQUENCE [LARGE SCALE GENOMIC DNA]</scope>
    <source>
        <strain evidence="16 17">LPB0140</strain>
    </source>
</reference>
<dbReference type="GO" id="GO:0005886">
    <property type="term" value="C:plasma membrane"/>
    <property type="evidence" value="ECO:0007669"/>
    <property type="project" value="UniProtKB-SubCell"/>
</dbReference>
<keyword evidence="9 13" id="KW-0066">ATP synthesis</keyword>
<evidence type="ECO:0000256" key="15">
    <source>
        <dbReference type="SAM" id="Coils"/>
    </source>
</evidence>
<evidence type="ECO:0000256" key="12">
    <source>
        <dbReference type="ARBA" id="ARBA00037847"/>
    </source>
</evidence>
<evidence type="ECO:0000313" key="16">
    <source>
        <dbReference type="EMBL" id="APG62541.1"/>
    </source>
</evidence>
<keyword evidence="8 13" id="KW-0472">Membrane</keyword>
<evidence type="ECO:0000256" key="13">
    <source>
        <dbReference type="HAMAP-Rule" id="MF_01398"/>
    </source>
</evidence>
<keyword evidence="13" id="KW-1003">Cell membrane</keyword>
<dbReference type="OrthoDB" id="9805716at2"/>
<keyword evidence="6 13" id="KW-1133">Transmembrane helix</keyword>
<dbReference type="CDD" id="cd06503">
    <property type="entry name" value="ATP-synt_Fo_b"/>
    <property type="match status" value="1"/>
</dbReference>
<dbReference type="InterPro" id="IPR002146">
    <property type="entry name" value="ATP_synth_b/b'su_bac/chlpt"/>
</dbReference>
<gene>
    <name evidence="13" type="primary">atpF</name>
    <name evidence="16" type="ORF">LPB140_06815</name>
</gene>
<feature type="transmembrane region" description="Helical" evidence="13">
    <location>
        <begin position="15"/>
        <end position="34"/>
    </location>
</feature>
<keyword evidence="5 13" id="KW-0375">Hydrogen ion transport</keyword>
<dbReference type="HAMAP" id="MF_01398">
    <property type="entry name" value="ATP_synth_b_bprime"/>
    <property type="match status" value="1"/>
</dbReference>
<keyword evidence="17" id="KW-1185">Reference proteome</keyword>
<comment type="subunit">
    <text evidence="13">F-type ATPases have 2 components, F(1) - the catalytic core - and F(0) - the membrane proton channel. F(1) has five subunits: alpha(3), beta(3), gamma(1), delta(1), epsilon(1). F(0) has three main subunits: a(1), b(2) and c(10-14). The alpha and beta chains form an alternating ring which encloses part of the gamma chain. F(1) is attached to F(0) by a central stalk formed by the gamma and epsilon chains, while a peripheral stalk is formed by the delta and b chains.</text>
</comment>
<dbReference type="AlphaFoldDB" id="A0A1L3JBN5"/>
<evidence type="ECO:0000256" key="11">
    <source>
        <dbReference type="ARBA" id="ARBA00025614"/>
    </source>
</evidence>
<evidence type="ECO:0000256" key="10">
    <source>
        <dbReference type="ARBA" id="ARBA00025198"/>
    </source>
</evidence>
<evidence type="ECO:0000256" key="4">
    <source>
        <dbReference type="ARBA" id="ARBA00022692"/>
    </source>
</evidence>
<evidence type="ECO:0000256" key="9">
    <source>
        <dbReference type="ARBA" id="ARBA00023310"/>
    </source>
</evidence>
<comment type="function">
    <text evidence="10 13">F(1)F(0) ATP synthase produces ATP from ADP in the presence of a proton or sodium gradient. F-type ATPases consist of two structural domains, F(1) containing the extramembraneous catalytic core and F(0) containing the membrane proton channel, linked together by a central stalk and a peripheral stalk. During catalysis, ATP synthesis in the catalytic domain of F(1) is coupled via a rotary mechanism of the central stalk subunits to proton translocation.</text>
</comment>
<comment type="subcellular location">
    <subcellularLocation>
        <location evidence="13">Cell membrane</location>
        <topology evidence="13">Single-pass membrane protein</topology>
    </subcellularLocation>
    <subcellularLocation>
        <location evidence="12">Endomembrane system</location>
        <topology evidence="12">Single-pass membrane protein</topology>
    </subcellularLocation>
</comment>
<dbReference type="PANTHER" id="PTHR33445">
    <property type="entry name" value="ATP SYNTHASE SUBUNIT B', CHLOROPLASTIC"/>
    <property type="match status" value="1"/>
</dbReference>
<dbReference type="KEGG" id="sphl:LPB140_06815"/>
<dbReference type="GO" id="GO:0012505">
    <property type="term" value="C:endomembrane system"/>
    <property type="evidence" value="ECO:0007669"/>
    <property type="project" value="UniProtKB-SubCell"/>
</dbReference>
<dbReference type="GO" id="GO:0046961">
    <property type="term" value="F:proton-transporting ATPase activity, rotational mechanism"/>
    <property type="evidence" value="ECO:0007669"/>
    <property type="project" value="TreeGrafter"/>
</dbReference>
<comment type="function">
    <text evidence="11">Component of the F(0) channel, it forms part of the peripheral stalk, linking F(1) to F(0). The b'-subunit is a diverged and duplicated form of b found in plants and photosynthetic bacteria.</text>
</comment>
<keyword evidence="7 13" id="KW-0406">Ion transport</keyword>
<dbReference type="GO" id="GO:0046933">
    <property type="term" value="F:proton-transporting ATP synthase activity, rotational mechanism"/>
    <property type="evidence" value="ECO:0007669"/>
    <property type="project" value="UniProtKB-UniRule"/>
</dbReference>
<keyword evidence="2 13" id="KW-0813">Transport</keyword>
<evidence type="ECO:0000256" key="7">
    <source>
        <dbReference type="ARBA" id="ARBA00023065"/>
    </source>
</evidence>
<proteinExistence type="inferred from homology"/>
<evidence type="ECO:0000313" key="17">
    <source>
        <dbReference type="Proteomes" id="UP000242561"/>
    </source>
</evidence>
<keyword evidence="3 13" id="KW-0138">CF(0)</keyword>
<dbReference type="RefSeq" id="WP_072559192.1">
    <property type="nucleotide sequence ID" value="NZ_CP018154.1"/>
</dbReference>
<evidence type="ECO:0000256" key="5">
    <source>
        <dbReference type="ARBA" id="ARBA00022781"/>
    </source>
</evidence>
<name>A0A1L3JBN5_9SPHN</name>
<dbReference type="InterPro" id="IPR050059">
    <property type="entry name" value="ATP_synthase_B_chain"/>
</dbReference>
<evidence type="ECO:0000256" key="3">
    <source>
        <dbReference type="ARBA" id="ARBA00022547"/>
    </source>
</evidence>